<reference evidence="10" key="1">
    <citation type="journal article" date="2021" name="J. Neurophysiol.">
        <title>Gene transcription changes in a locust model of noise-induced deafness.</title>
        <authorList>
            <person name="French A.S."/>
            <person name="Warren B."/>
        </authorList>
    </citation>
    <scope>NUCLEOTIDE SEQUENCE</scope>
</reference>
<keyword evidence="3" id="KW-0812">Transmembrane</keyword>
<evidence type="ECO:0000256" key="6">
    <source>
        <dbReference type="ARBA" id="ARBA00023136"/>
    </source>
</evidence>
<dbReference type="Pfam" id="PF17064">
    <property type="entry name" value="QVR"/>
    <property type="match status" value="1"/>
</dbReference>
<evidence type="ECO:0000256" key="1">
    <source>
        <dbReference type="ARBA" id="ARBA00004589"/>
    </source>
</evidence>
<feature type="chain" id="PRO_5034667271" evidence="9">
    <location>
        <begin position="24"/>
        <end position="143"/>
    </location>
</feature>
<dbReference type="GO" id="GO:0098552">
    <property type="term" value="C:side of membrane"/>
    <property type="evidence" value="ECO:0007669"/>
    <property type="project" value="UniProtKB-KW"/>
</dbReference>
<keyword evidence="5" id="KW-1133">Transmembrane helix</keyword>
<dbReference type="PANTHER" id="PTHR33562:SF2">
    <property type="entry name" value="PROTEIN QUIVER"/>
    <property type="match status" value="1"/>
</dbReference>
<comment type="subcellular location">
    <subcellularLocation>
        <location evidence="1">Membrane</location>
        <topology evidence="1">Lipid-anchor</topology>
        <topology evidence="1">GPI-anchor</topology>
    </subcellularLocation>
</comment>
<keyword evidence="10" id="KW-0528">Neurotoxin</keyword>
<organism evidence="10">
    <name type="scientific">Schistocerca gregaria</name>
    <name type="common">Desert locust</name>
    <name type="synonym">Gryllus gregarius</name>
    <dbReference type="NCBI Taxonomy" id="7010"/>
    <lineage>
        <taxon>Eukaryota</taxon>
        <taxon>Metazoa</taxon>
        <taxon>Ecdysozoa</taxon>
        <taxon>Arthropoda</taxon>
        <taxon>Hexapoda</taxon>
        <taxon>Insecta</taxon>
        <taxon>Pterygota</taxon>
        <taxon>Neoptera</taxon>
        <taxon>Polyneoptera</taxon>
        <taxon>Orthoptera</taxon>
        <taxon>Caelifera</taxon>
        <taxon>Acrididea</taxon>
        <taxon>Acridomorpha</taxon>
        <taxon>Acridoidea</taxon>
        <taxon>Acrididae</taxon>
        <taxon>Cyrtacanthacridinae</taxon>
        <taxon>Schistocerca</taxon>
    </lineage>
</organism>
<keyword evidence="8" id="KW-0449">Lipoprotein</keyword>
<accession>A0A8E5JT47</accession>
<dbReference type="RefSeq" id="XP_049856371.1">
    <property type="nucleotide sequence ID" value="XM_050000414.1"/>
</dbReference>
<keyword evidence="2" id="KW-0336">GPI-anchor</keyword>
<evidence type="ECO:0000256" key="8">
    <source>
        <dbReference type="ARBA" id="ARBA00023288"/>
    </source>
</evidence>
<keyword evidence="7" id="KW-0325">Glycoprotein</keyword>
<dbReference type="EMBL" id="MW962625">
    <property type="protein sequence ID" value="QVD39391.1"/>
    <property type="molecule type" value="mRNA"/>
</dbReference>
<dbReference type="GO" id="GO:0030431">
    <property type="term" value="P:sleep"/>
    <property type="evidence" value="ECO:0007669"/>
    <property type="project" value="InterPro"/>
</dbReference>
<dbReference type="CDD" id="cd23593">
    <property type="entry name" value="TFP_LU_ECD_Twit"/>
    <property type="match status" value="1"/>
</dbReference>
<dbReference type="InterPro" id="IPR031424">
    <property type="entry name" value="QVR-like"/>
</dbReference>
<proteinExistence type="evidence at transcript level"/>
<protein>
    <submittedName>
        <fullName evidence="10">Ly 6 neurotoxin</fullName>
    </submittedName>
</protein>
<name>A0A8E5JT47_SCHGR</name>
<dbReference type="PANTHER" id="PTHR33562">
    <property type="entry name" value="ATILLA, ISOFORM B-RELATED-RELATED"/>
    <property type="match status" value="1"/>
</dbReference>
<dbReference type="GO" id="GO:0032222">
    <property type="term" value="P:regulation of synaptic transmission, cholinergic"/>
    <property type="evidence" value="ECO:0007669"/>
    <property type="project" value="InterPro"/>
</dbReference>
<dbReference type="KEGG" id="sgre:126336565"/>
<evidence type="ECO:0000256" key="4">
    <source>
        <dbReference type="ARBA" id="ARBA00022729"/>
    </source>
</evidence>
<keyword evidence="6" id="KW-0472">Membrane</keyword>
<sequence>MAAVGPRVAFAAFALVALFVAHADTLRCYTCSTVANKNCGDPFNKSYVPMTDCQSVGVTGTQPKEIPVCKKVKQRVNNGDLQTVRSCAWVKPEDPCPPSPSGAYIREEECSTCTADLCNGAGVATPLVLPLLGVAAVAAYSAL</sequence>
<evidence type="ECO:0000256" key="9">
    <source>
        <dbReference type="SAM" id="SignalP"/>
    </source>
</evidence>
<evidence type="ECO:0000313" key="10">
    <source>
        <dbReference type="EMBL" id="QVD39391.1"/>
    </source>
</evidence>
<evidence type="ECO:0000256" key="2">
    <source>
        <dbReference type="ARBA" id="ARBA00022622"/>
    </source>
</evidence>
<keyword evidence="10" id="KW-0800">Toxin</keyword>
<dbReference type="AlphaFoldDB" id="A0A8E5JT47"/>
<evidence type="ECO:0000256" key="3">
    <source>
        <dbReference type="ARBA" id="ARBA00022692"/>
    </source>
</evidence>
<dbReference type="InterPro" id="IPR050975">
    <property type="entry name" value="Sleep_regulator"/>
</dbReference>
<keyword evidence="4 9" id="KW-0732">Signal</keyword>
<dbReference type="OrthoDB" id="6582325at2759"/>
<feature type="signal peptide" evidence="9">
    <location>
        <begin position="1"/>
        <end position="23"/>
    </location>
</feature>
<evidence type="ECO:0000256" key="5">
    <source>
        <dbReference type="ARBA" id="ARBA00022989"/>
    </source>
</evidence>
<evidence type="ECO:0000256" key="7">
    <source>
        <dbReference type="ARBA" id="ARBA00023180"/>
    </source>
</evidence>
<dbReference type="GeneID" id="126336565"/>